<gene>
    <name evidence="1" type="ORF">MQE36_07595</name>
</gene>
<evidence type="ECO:0000313" key="1">
    <source>
        <dbReference type="EMBL" id="UNZ00197.1"/>
    </source>
</evidence>
<protein>
    <submittedName>
        <fullName evidence="1">DUF4403 family protein</fullName>
    </submittedName>
</protein>
<dbReference type="Proteomes" id="UP000829476">
    <property type="component" value="Chromosome"/>
</dbReference>
<dbReference type="EMBL" id="CP094326">
    <property type="protein sequence ID" value="UNZ00197.1"/>
    <property type="molecule type" value="Genomic_DNA"/>
</dbReference>
<proteinExistence type="predicted"/>
<dbReference type="RefSeq" id="WP_242938564.1">
    <property type="nucleotide sequence ID" value="NZ_CP094326.1"/>
</dbReference>
<dbReference type="InterPro" id="IPR025515">
    <property type="entry name" value="DUF4403"/>
</dbReference>
<keyword evidence="2" id="KW-1185">Reference proteome</keyword>
<reference evidence="1 2" key="1">
    <citation type="journal article" date="2018" name="Int. J. Syst. Evol. Microbiol.">
        <title>Zhouia spongiae sp. nov., isolated from a marine sponge.</title>
        <authorList>
            <person name="Zhuang L."/>
            <person name="Lin B."/>
            <person name="Qin F."/>
            <person name="Luo L."/>
        </authorList>
    </citation>
    <scope>NUCLEOTIDE SEQUENCE [LARGE SCALE GENOMIC DNA]</scope>
    <source>
        <strain evidence="1 2">HN-Y44</strain>
    </source>
</reference>
<accession>A0ABY3YR58</accession>
<sequence length="470" mass="53367">MKKKWLSELPYVFSLLLVTAIQVGCSSSTQITTLKPEPDRASPLIYENSYSFINIPVTIHLKDIERITNSSLEGLVYEDDDFEDDDLKMKVWKQEAISITNENGRLKTVLPLKALVKYRFSADKFGIPIEDVRDIHLDGVVTLISDVGLTNWQLKTNTRLKSLQWNEAPTMKVLGQAIPVTSLVNPAVTIFKSVIEESIDHSIQQSLDFKPNILDALETICRPFEMSETYESWLRVVPEELYTTDATLHEQAITFKMGMKCAMETIIGEEPEIKFDRNKIVLKPVVKIPETVTANIAAISTYKDASRIMSKNFKGYEFGEGKKKVTVQNVDIWQREKKMIIALHVTGSVNGTVYLTGYPQYNEVTKEVYFDKLDYVLDTKNALVKSAQWLAGNYMLLQFQEKCRYSIEPNLMEGKKNIEHYLDNYSPVKGVYVNGAVEDISFKKIQLTNKALIAFIEVKGKVAVDVNGVE</sequence>
<name>A0ABY3YR58_9FLAO</name>
<evidence type="ECO:0000313" key="2">
    <source>
        <dbReference type="Proteomes" id="UP000829476"/>
    </source>
</evidence>
<organism evidence="1 2">
    <name type="scientific">Zhouia spongiae</name>
    <dbReference type="NCBI Taxonomy" id="2202721"/>
    <lineage>
        <taxon>Bacteria</taxon>
        <taxon>Pseudomonadati</taxon>
        <taxon>Bacteroidota</taxon>
        <taxon>Flavobacteriia</taxon>
        <taxon>Flavobacteriales</taxon>
        <taxon>Flavobacteriaceae</taxon>
        <taxon>Zhouia</taxon>
    </lineage>
</organism>
<dbReference type="Pfam" id="PF14356">
    <property type="entry name" value="DUF4403"/>
    <property type="match status" value="1"/>
</dbReference>